<feature type="transmembrane region" description="Helical" evidence="1">
    <location>
        <begin position="305"/>
        <end position="326"/>
    </location>
</feature>
<dbReference type="Proteomes" id="UP000332933">
    <property type="component" value="Unassembled WGS sequence"/>
</dbReference>
<evidence type="ECO:0000313" key="3">
    <source>
        <dbReference type="EMBL" id="VFT78420.1"/>
    </source>
</evidence>
<sequence>MCTLSDGTCCYGIYKDGRNGLCLPTNTYASLQPEVNNAIRISFFSFGLIAFVACVRKRYLLHCHGGSTIQKQVYALMLVASFTFLLRSIDPWSHEHIYPPVVSGLWVDICGASIYSVMILFTAFYARLVVPPARLGVAEHYIRGFTCLAFFLTWGVYVFIRPLYLVAHDTNIFRSWHLLVQYAVSAIDVLVTSSAAFYCGMHVHRRLAFIQEANARAVAVDTLRQQATLTRSKMSPPVLMSMPRQFVDCPPPSALLDDTPPSPILLHDPDSFDDDDDDAVDTGYDIAATLSSAPSSSSRVWKVTMLMEACSIGTIASAVVFMLQFIRDGCELPAARRLSRDGLPRHEPPPAMYQWPVFGFIQLIAIGAIYWCFSKTKQTPTDAFALQDQERHVASRVWGGGRTTEDTSI</sequence>
<feature type="transmembrane region" description="Helical" evidence="1">
    <location>
        <begin position="105"/>
        <end position="129"/>
    </location>
</feature>
<gene>
    <name evidence="3" type="primary">Aste57867_1200</name>
    <name evidence="2" type="ORF">As57867_001199</name>
    <name evidence="3" type="ORF">ASTE57867_1200</name>
</gene>
<protein>
    <submittedName>
        <fullName evidence="3">Aste57867_1200 protein</fullName>
    </submittedName>
</protein>
<feature type="transmembrane region" description="Helical" evidence="1">
    <location>
        <begin position="141"/>
        <end position="160"/>
    </location>
</feature>
<keyword evidence="4" id="KW-1185">Reference proteome</keyword>
<evidence type="ECO:0000256" key="1">
    <source>
        <dbReference type="SAM" id="Phobius"/>
    </source>
</evidence>
<feature type="transmembrane region" description="Helical" evidence="1">
    <location>
        <begin position="75"/>
        <end position="93"/>
    </location>
</feature>
<proteinExistence type="predicted"/>
<feature type="transmembrane region" description="Helical" evidence="1">
    <location>
        <begin position="180"/>
        <end position="201"/>
    </location>
</feature>
<dbReference type="AlphaFoldDB" id="A0A485K5N6"/>
<evidence type="ECO:0000313" key="4">
    <source>
        <dbReference type="Proteomes" id="UP000332933"/>
    </source>
</evidence>
<dbReference type="EMBL" id="VJMH01000085">
    <property type="protein sequence ID" value="KAF0719198.1"/>
    <property type="molecule type" value="Genomic_DNA"/>
</dbReference>
<dbReference type="EMBL" id="CAADRA010000085">
    <property type="protein sequence ID" value="VFT78420.1"/>
    <property type="molecule type" value="Genomic_DNA"/>
</dbReference>
<feature type="transmembrane region" description="Helical" evidence="1">
    <location>
        <begin position="38"/>
        <end position="55"/>
    </location>
</feature>
<evidence type="ECO:0000313" key="2">
    <source>
        <dbReference type="EMBL" id="KAF0719198.1"/>
    </source>
</evidence>
<accession>A0A485K5N6</accession>
<reference evidence="3 4" key="1">
    <citation type="submission" date="2019-03" db="EMBL/GenBank/DDBJ databases">
        <authorList>
            <person name="Gaulin E."/>
            <person name="Dumas B."/>
        </authorList>
    </citation>
    <scope>NUCLEOTIDE SEQUENCE [LARGE SCALE GENOMIC DNA]</scope>
    <source>
        <strain evidence="3">CBS 568.67</strain>
    </source>
</reference>
<keyword evidence="1" id="KW-0812">Transmembrane</keyword>
<reference evidence="2" key="2">
    <citation type="submission" date="2019-06" db="EMBL/GenBank/DDBJ databases">
        <title>Genomics analysis of Aphanomyces spp. identifies a new class of oomycete effector associated with host adaptation.</title>
        <authorList>
            <person name="Gaulin E."/>
        </authorList>
    </citation>
    <scope>NUCLEOTIDE SEQUENCE</scope>
    <source>
        <strain evidence="2">CBS 578.67</strain>
    </source>
</reference>
<keyword evidence="1" id="KW-0472">Membrane</keyword>
<name>A0A485K5N6_9STRA</name>
<keyword evidence="1" id="KW-1133">Transmembrane helix</keyword>
<dbReference type="OrthoDB" id="78002at2759"/>
<feature type="transmembrane region" description="Helical" evidence="1">
    <location>
        <begin position="353"/>
        <end position="373"/>
    </location>
</feature>
<organism evidence="3 4">
    <name type="scientific">Aphanomyces stellatus</name>
    <dbReference type="NCBI Taxonomy" id="120398"/>
    <lineage>
        <taxon>Eukaryota</taxon>
        <taxon>Sar</taxon>
        <taxon>Stramenopiles</taxon>
        <taxon>Oomycota</taxon>
        <taxon>Saprolegniomycetes</taxon>
        <taxon>Saprolegniales</taxon>
        <taxon>Verrucalvaceae</taxon>
        <taxon>Aphanomyces</taxon>
    </lineage>
</organism>